<evidence type="ECO:0000313" key="2">
    <source>
        <dbReference type="Proteomes" id="UP001138768"/>
    </source>
</evidence>
<proteinExistence type="predicted"/>
<name>A0A9X0W6V7_9GAMM</name>
<gene>
    <name evidence="1" type="ORF">CKO42_06325</name>
</gene>
<comment type="caution">
    <text evidence="1">The sequence shown here is derived from an EMBL/GenBank/DDBJ whole genome shotgun (WGS) entry which is preliminary data.</text>
</comment>
<accession>A0A9X0W6V7</accession>
<reference evidence="1 2" key="1">
    <citation type="journal article" date="2020" name="Microorganisms">
        <title>Osmotic Adaptation and Compatible Solute Biosynthesis of Phototrophic Bacteria as Revealed from Genome Analyses.</title>
        <authorList>
            <person name="Imhoff J.F."/>
            <person name="Rahn T."/>
            <person name="Kunzel S."/>
            <person name="Keller A."/>
            <person name="Neulinger S.C."/>
        </authorList>
    </citation>
    <scope>NUCLEOTIDE SEQUENCE [LARGE SCALE GENOMIC DNA]</scope>
    <source>
        <strain evidence="1 2">DSM 25653</strain>
    </source>
</reference>
<dbReference type="AlphaFoldDB" id="A0A9X0W6V7"/>
<dbReference type="RefSeq" id="WP_200240738.1">
    <property type="nucleotide sequence ID" value="NZ_NRRY01000007.1"/>
</dbReference>
<protein>
    <submittedName>
        <fullName evidence="1">Uncharacterized protein</fullName>
    </submittedName>
</protein>
<dbReference type="EMBL" id="NRRY01000007">
    <property type="protein sequence ID" value="MBK1618068.1"/>
    <property type="molecule type" value="Genomic_DNA"/>
</dbReference>
<sequence>METPDPDRIKQRQIHFRDLHPERNDASTAASFLADVDGVLRAEPLSPIVLDLTYDLQRTCLEEINDALAELGLHLDGALIFKLRRSLYYYTEGTYRENHGCARGDSNSTKRVFAKRWENLEHGCRDPRPEHWRRYL</sequence>
<dbReference type="Proteomes" id="UP001138768">
    <property type="component" value="Unassembled WGS sequence"/>
</dbReference>
<organism evidence="1 2">
    <name type="scientific">Lamprobacter modestohalophilus</name>
    <dbReference type="NCBI Taxonomy" id="1064514"/>
    <lineage>
        <taxon>Bacteria</taxon>
        <taxon>Pseudomonadati</taxon>
        <taxon>Pseudomonadota</taxon>
        <taxon>Gammaproteobacteria</taxon>
        <taxon>Chromatiales</taxon>
        <taxon>Chromatiaceae</taxon>
        <taxon>Lamprobacter</taxon>
    </lineage>
</organism>
<evidence type="ECO:0000313" key="1">
    <source>
        <dbReference type="EMBL" id="MBK1618068.1"/>
    </source>
</evidence>
<keyword evidence="2" id="KW-1185">Reference proteome</keyword>